<comment type="subcellular location">
    <subcellularLocation>
        <location evidence="1">Endoplasmic reticulum membrane</location>
        <topology evidence="1">Single-pass type IV membrane protein</topology>
    </subcellularLocation>
</comment>
<gene>
    <name evidence="12" type="ORF">LOC62_03G004181</name>
</gene>
<dbReference type="AlphaFoldDB" id="A0AAF0YA78"/>
<dbReference type="GO" id="GO:0015031">
    <property type="term" value="P:protein transport"/>
    <property type="evidence" value="ECO:0007669"/>
    <property type="project" value="UniProtKB-KW"/>
</dbReference>
<dbReference type="GeneID" id="87807420"/>
<dbReference type="Pfam" id="PF09753">
    <property type="entry name" value="Use1"/>
    <property type="match status" value="1"/>
</dbReference>
<evidence type="ECO:0000256" key="3">
    <source>
        <dbReference type="ARBA" id="ARBA00022448"/>
    </source>
</evidence>
<sequence>MLAPVTALSLLSMDPSPAVRRSASAAAGTRHGLVNLTRLVGSLDKQRLEQQRDGLDGVTWLEIQKTWETVLYARALLGALKGGNEQSSTTLSSLNSLEATLSKVETHVQGAAKRTSAPAPATSLPYLELPTQLRPTGPPSPVALLDEAVATTLPEIEADALPPALASAPVTPGVELPSLSFTAPKAPAPPAPSPSLNRAASSKSFSTTTYFAKREKEDRQGGEAGLLPLKTQSTANDKDPLDSEGMRKRLMGGASNTLGSAQLHEELGGQLVDMSHRLKLNAVHFANSLEEEKALLESSQDVLERNLETTKESKGTLSKVSSKGRGTTCLTIGVVLLVIVLFVWTYLLIRFT</sequence>
<evidence type="ECO:0000256" key="8">
    <source>
        <dbReference type="ARBA" id="ARBA00022989"/>
    </source>
</evidence>
<feature type="transmembrane region" description="Helical" evidence="11">
    <location>
        <begin position="330"/>
        <end position="349"/>
    </location>
</feature>
<keyword evidence="13" id="KW-1185">Reference proteome</keyword>
<evidence type="ECO:0000256" key="1">
    <source>
        <dbReference type="ARBA" id="ARBA00004163"/>
    </source>
</evidence>
<dbReference type="InterPro" id="IPR019150">
    <property type="entry name" value="Vesicle_transport_protein_Use1"/>
</dbReference>
<dbReference type="GO" id="GO:0005484">
    <property type="term" value="F:SNAP receptor activity"/>
    <property type="evidence" value="ECO:0007669"/>
    <property type="project" value="TreeGrafter"/>
</dbReference>
<dbReference type="GO" id="GO:0006890">
    <property type="term" value="P:retrograde vesicle-mediated transport, Golgi to endoplasmic reticulum"/>
    <property type="evidence" value="ECO:0007669"/>
    <property type="project" value="TreeGrafter"/>
</dbReference>
<keyword evidence="5" id="KW-0256">Endoplasmic reticulum</keyword>
<evidence type="ECO:0000256" key="10">
    <source>
        <dbReference type="SAM" id="MobiDB-lite"/>
    </source>
</evidence>
<reference evidence="12" key="1">
    <citation type="submission" date="2023-10" db="EMBL/GenBank/DDBJ databases">
        <authorList>
            <person name="Noh H."/>
        </authorList>
    </citation>
    <scope>NUCLEOTIDE SEQUENCE</scope>
    <source>
        <strain evidence="12">DUCC4014</strain>
    </source>
</reference>
<organism evidence="12 13">
    <name type="scientific">Vanrija pseudolonga</name>
    <dbReference type="NCBI Taxonomy" id="143232"/>
    <lineage>
        <taxon>Eukaryota</taxon>
        <taxon>Fungi</taxon>
        <taxon>Dikarya</taxon>
        <taxon>Basidiomycota</taxon>
        <taxon>Agaricomycotina</taxon>
        <taxon>Tremellomycetes</taxon>
        <taxon>Trichosporonales</taxon>
        <taxon>Trichosporonaceae</taxon>
        <taxon>Vanrija</taxon>
    </lineage>
</organism>
<dbReference type="EMBL" id="CP086716">
    <property type="protein sequence ID" value="WOO80656.1"/>
    <property type="molecule type" value="Genomic_DNA"/>
</dbReference>
<keyword evidence="3" id="KW-0813">Transport</keyword>
<accession>A0AAF0YA78</accession>
<keyword evidence="4 11" id="KW-0812">Transmembrane</keyword>
<dbReference type="GO" id="GO:0031201">
    <property type="term" value="C:SNARE complex"/>
    <property type="evidence" value="ECO:0007669"/>
    <property type="project" value="TreeGrafter"/>
</dbReference>
<name>A0AAF0YA78_9TREE</name>
<evidence type="ECO:0000256" key="7">
    <source>
        <dbReference type="ARBA" id="ARBA00022927"/>
    </source>
</evidence>
<evidence type="ECO:0000256" key="6">
    <source>
        <dbReference type="ARBA" id="ARBA00022892"/>
    </source>
</evidence>
<evidence type="ECO:0000256" key="5">
    <source>
        <dbReference type="ARBA" id="ARBA00022824"/>
    </source>
</evidence>
<dbReference type="RefSeq" id="XP_062626688.1">
    <property type="nucleotide sequence ID" value="XM_062770704.1"/>
</dbReference>
<evidence type="ECO:0000256" key="11">
    <source>
        <dbReference type="SAM" id="Phobius"/>
    </source>
</evidence>
<proteinExistence type="inferred from homology"/>
<feature type="region of interest" description="Disordered" evidence="10">
    <location>
        <begin position="181"/>
        <end position="242"/>
    </location>
</feature>
<dbReference type="PANTHER" id="PTHR13050">
    <property type="entry name" value="USE1-LIKE PROTEIN"/>
    <property type="match status" value="1"/>
</dbReference>
<evidence type="ECO:0000256" key="2">
    <source>
        <dbReference type="ARBA" id="ARBA00007891"/>
    </source>
</evidence>
<keyword evidence="8 11" id="KW-1133">Transmembrane helix</keyword>
<dbReference type="GO" id="GO:0005789">
    <property type="term" value="C:endoplasmic reticulum membrane"/>
    <property type="evidence" value="ECO:0007669"/>
    <property type="project" value="UniProtKB-SubCell"/>
</dbReference>
<comment type="similarity">
    <text evidence="2">Belongs to the USE1 family.</text>
</comment>
<keyword evidence="7" id="KW-0653">Protein transport</keyword>
<feature type="compositionally biased region" description="Basic and acidic residues" evidence="10">
    <location>
        <begin position="212"/>
        <end position="221"/>
    </location>
</feature>
<evidence type="ECO:0000313" key="13">
    <source>
        <dbReference type="Proteomes" id="UP000827549"/>
    </source>
</evidence>
<keyword evidence="6" id="KW-0931">ER-Golgi transport</keyword>
<keyword evidence="9 11" id="KW-0472">Membrane</keyword>
<evidence type="ECO:0000313" key="12">
    <source>
        <dbReference type="EMBL" id="WOO80656.1"/>
    </source>
</evidence>
<protein>
    <submittedName>
        <fullName evidence="12">Uncharacterized protein</fullName>
    </submittedName>
</protein>
<dbReference type="PANTHER" id="PTHR13050:SF7">
    <property type="entry name" value="VESICLE TRANSPORT PROTEIN USE1"/>
    <property type="match status" value="1"/>
</dbReference>
<evidence type="ECO:0000256" key="4">
    <source>
        <dbReference type="ARBA" id="ARBA00022692"/>
    </source>
</evidence>
<evidence type="ECO:0000256" key="9">
    <source>
        <dbReference type="ARBA" id="ARBA00023136"/>
    </source>
</evidence>
<dbReference type="Proteomes" id="UP000827549">
    <property type="component" value="Chromosome 3"/>
</dbReference>